<protein>
    <recommendedName>
        <fullName evidence="8">DNA polymerase II subunit 2</fullName>
    </recommendedName>
</protein>
<feature type="region of interest" description="Disordered" evidence="2">
    <location>
        <begin position="884"/>
        <end position="913"/>
    </location>
</feature>
<dbReference type="GO" id="GO:0003677">
    <property type="term" value="F:DNA binding"/>
    <property type="evidence" value="ECO:0007669"/>
    <property type="project" value="InterPro"/>
</dbReference>
<evidence type="ECO:0000259" key="4">
    <source>
        <dbReference type="SMART" id="SM01215"/>
    </source>
</evidence>
<organism evidence="6 7">
    <name type="scientific">Agrocybe chaxingu</name>
    <dbReference type="NCBI Taxonomy" id="84603"/>
    <lineage>
        <taxon>Eukaryota</taxon>
        <taxon>Fungi</taxon>
        <taxon>Dikarya</taxon>
        <taxon>Basidiomycota</taxon>
        <taxon>Agaricomycotina</taxon>
        <taxon>Agaricomycetes</taxon>
        <taxon>Agaricomycetidae</taxon>
        <taxon>Agaricales</taxon>
        <taxon>Agaricineae</taxon>
        <taxon>Strophariaceae</taxon>
        <taxon>Agrocybe</taxon>
    </lineage>
</organism>
<dbReference type="Proteomes" id="UP001148786">
    <property type="component" value="Unassembled WGS sequence"/>
</dbReference>
<dbReference type="InterPro" id="IPR019449">
    <property type="entry name" value="FMP27_WPPW_RBG"/>
</dbReference>
<dbReference type="InterPro" id="IPR045167">
    <property type="entry name" value="Hobbit"/>
</dbReference>
<feature type="compositionally biased region" description="Basic and acidic residues" evidence="2">
    <location>
        <begin position="3233"/>
        <end position="3242"/>
    </location>
</feature>
<dbReference type="InterPro" id="IPR007185">
    <property type="entry name" value="DNA_pol_a/d/e_bsu"/>
</dbReference>
<gene>
    <name evidence="6" type="ORF">NLJ89_g3461</name>
</gene>
<comment type="caution">
    <text evidence="6">The sequence shown here is derived from an EMBL/GenBank/DDBJ whole genome shotgun (WGS) entry which is preliminary data.</text>
</comment>
<dbReference type="InterPro" id="IPR019415">
    <property type="entry name" value="FMP27_SW_RBG"/>
</dbReference>
<feature type="region of interest" description="Disordered" evidence="2">
    <location>
        <begin position="3233"/>
        <end position="3324"/>
    </location>
</feature>
<evidence type="ECO:0000259" key="5">
    <source>
        <dbReference type="SMART" id="SM01216"/>
    </source>
</evidence>
<feature type="domain" description="FMP27 WPPW motif-containing RBG unit" evidence="5">
    <location>
        <begin position="2200"/>
        <end position="2650"/>
    </location>
</feature>
<dbReference type="PANTHER" id="PTHR15678">
    <property type="entry name" value="ANTIGEN MLAA-22-RELATED"/>
    <property type="match status" value="1"/>
</dbReference>
<evidence type="ECO:0000259" key="3">
    <source>
        <dbReference type="SMART" id="SM01214"/>
    </source>
</evidence>
<evidence type="ECO:0000256" key="2">
    <source>
        <dbReference type="SAM" id="MobiDB-lite"/>
    </source>
</evidence>
<feature type="compositionally biased region" description="Polar residues" evidence="2">
    <location>
        <begin position="2993"/>
        <end position="3004"/>
    </location>
</feature>
<dbReference type="SMART" id="SM01216">
    <property type="entry name" value="Fmp27_WPPW"/>
    <property type="match status" value="1"/>
</dbReference>
<proteinExistence type="predicted"/>
<feature type="region of interest" description="Disordered" evidence="2">
    <location>
        <begin position="2972"/>
        <end position="3034"/>
    </location>
</feature>
<dbReference type="EMBL" id="JANKHO010000250">
    <property type="protein sequence ID" value="KAJ3512535.1"/>
    <property type="molecule type" value="Genomic_DNA"/>
</dbReference>
<feature type="domain" description="FMP27 SW motif-containing RBG unit" evidence="4">
    <location>
        <begin position="1745"/>
        <end position="1849"/>
    </location>
</feature>
<keyword evidence="1" id="KW-0235">DNA replication</keyword>
<dbReference type="SMART" id="SM01214">
    <property type="entry name" value="Fmp27_GFWDK"/>
    <property type="match status" value="1"/>
</dbReference>
<evidence type="ECO:0000256" key="1">
    <source>
        <dbReference type="ARBA" id="ARBA00022705"/>
    </source>
</evidence>
<evidence type="ECO:0008006" key="8">
    <source>
        <dbReference type="Google" id="ProtNLM"/>
    </source>
</evidence>
<dbReference type="PANTHER" id="PTHR15678:SF6">
    <property type="entry name" value="BRIDGE-LIKE LIPID TRANSFER PROTEIN FAMILY MEMBER 2"/>
    <property type="match status" value="1"/>
</dbReference>
<feature type="compositionally biased region" description="Low complexity" evidence="2">
    <location>
        <begin position="884"/>
        <end position="911"/>
    </location>
</feature>
<sequence length="3324" mass="371879">MADIRQRTIIKVFRKFSNSLGPETITIIEKILDANEIDDADVESSIEMLAKEYNKQDDATMKVSKEVLQRVYESLQDQGERTQVEKEIIDPENHLFIIDAFEMPRWTWSQERGTFEKSSVPLTTSGSPESRVTSIRDRLNIIKQCVLRNEHFAPSTLPSRDREKLVTDEPGDGLFSEGCFALVEGEYTEEATLEIIAIGQPPCETRATARSIYGHIDFLGAGATSLLEDSQFEIQIREELPELHFFFLSDVWLDHPQTLSGIQKMFDNCIENEFIPKVIVMCGNFTSKSIAHGNGRDVQRYQDNFDSLADLIAAYPLITRSTHFVFVPGPLDITVNSTFPRRPLLSTLTGRLKSKVPKVHFATNPCRIKFFNQEIVIFREDLMARMLRNVVGVKPDVKSEDLKRFLVQSILDQSHLSPLTNNIQPVLSDHDHSLRLYPLPTALVLADKYDSYKVTYTGCHVFNPGRFIGRSLVFSTYTPAEVNSEEWFAWTLPHIDLTNIQGQSRKLLSYIHFVCLGSPDTSLPASILLWLVRIITFSLLLRTYLVPWFLALMSDRIRVRSISFRSIRGLYFRKGAHTWRVDRIGYVWSSGEGSRRLALKIDGLSLHVSKPEEKTAAPPPHRHNRNLTLADFNPSPLARRLWQIISAVTSLLEPYFRPIIRSYVIACLRVGIQWLPRIAQALSFDLHTIALTFADIPGAKINIAHIRLHTALTLTQLEGIVEDLVNDQLPARPDPRVGHGMGVWKKRLAEGFQRSLDKALGETRGTATLSLKISNINGVMPRSSKQDALSIPFLLSPGIIDLAISAKFNPKEGAIETHGLEVSLKIGDCSAKVDLLNQLLEKVSPKQPPPTINRSFASPSAPTNVQSFASSLFSPSSVFSPSGASSPKPSLFSPKPGQLLSPRSPKSPSSPFFQAISASMRPRRRQLIQPSVKLKDLKDESKLSILHNVTVSVASVGLSVLSHNETGPYKALISDISVDVSLSDPSRNDLHNEHLGTQTGVEICYSNGYALKLTLRQITLERDARPHTTRLARIGLVELQTLIFQWPAPFLFPSPFLRNDANASFLAVHLRFANIHLTDRLHDLQRVLDVLEKSDKKNKEASATPIPPSIPLPRLAISIEGGPIVAKVIYDSDKGERHRAIELRNNGFAVTLSSEYRHPSAAINRLFPAASSVQPLQWQCNLTVNLEPLLVRIRSKDSFISTGEPALRISDQDFLDDPPVLSIEGVEMSGVGKAIGQLDGLTTSAAFIDPTTLICDLSVAFDTVCVELWHSVSVDAMLRLVSMLPQKKASPQPPQAIAPQPRFSRLPIGLSFRTAISRLVVFITSPDISPTDNLELSRGFALRTSAALEYSSLHHNHVHWFESPQRIQQRAKLQLLPDTLPDALSAAKSFGAPSQKSGFLKMRLGGFVFKTAVATQFEPDDPAIVGREDPPNNPQEVLRMPSLQMDICLFSKPSDDLLGFSDICEVTAHIPSVHIKLQLAHAYSILLGFQTIRILNPPRPPDLQPVAKVKPNIVLRLQANITTIQALITLPSQKLVARLNGLSAHMKADTPPRVKLAKAAVFVALPSKTNSWEESSPGLWDEFVSLQTWEVTFTSLAGSMCISVDGDSARLRIPYGFVLADLIQDASLSAKAVKHMAHMAGAGCYSDMPPPEPEGPKSVPHLTVRLGYLCVEAQDDPFESKLALIWQVGAEAVKQRIDREEAFAAKVATILSAEPELQTETGVSKDQIAEQEYQFSAKHTIPIQEARRRLDDVHVLDWTMRLQRAREQRLRNHNFILHKLFGGSVPIASGTFPDFVKLPPPSSHPPLLRAMLKNLCLTISPPSFTLDRLPDVMHEFGSGLPRETAFSLLVPLHVHFTLSSLRVTLRDYPIPLASIPPRKDSKAVAWTFETDLIIGEEMGTDLSVDWVRCTVIEPHQALQGEAPFAIMVPKTIMPVKMYAAPIIKIAASDPTTLSWGVSYGPAIQDLMRVVDTLSSAPRDTSPSVGFWDKMRLVFHWTVKVTFASDVRLFMKGTRDPYNTIDAGTGFVLAWQGNPEIRVGYENYQKELIQVMSDDMVIGIPEYFSFRPHFDVKLERKSTRPEYKSSDDSFNGFRSDFIHLSVSLASSTKSKDLKGDPKSSNLYLTPKLFAHFWSWCSLFDGALTLPIRQGSYHPTRPISPKLGRHLSTLKYRISILHLYFVHGYIDDSRETWVDGVTPWVGMKGKVDELQADMHQREEESTVPGPIPNTSRTVRRKPFYAAELILKGLELRTMLATFSEPLKQNVQITSSPQRSNYRKHSNLPTIPSTSIWHDLDDFVELDWTSKDLPTLHLLPVVACPHFTYFKRNSDLSKSDTHSSKFGSEHSHICLLGKEPSVPRTQISLATARVDELKSLIDQEIASKTGKGPTRLMNKMVSLLEDYIAVLQEVEIKPDSSQDYHMPADIVSSDEWAEFDNVYQIHCPSIFMDAAVRDIVLQYYYCSRDRRGFEYHMATRAVKFIRDQANAAMILNSNDGDKDRVGTAQIAASALRKILKGDNNTKTSVDVIREKQPDVSEKIDPLDGWAEGVSLLKSHCFLLLKPQIVLRGDTPTDALIVAAAQSKLQSFSIMDLANLEDPVSGKVMSRFVNLDTSGVIIEFIPSQRNYTSLNGLQCFAPTGQGTAGDGSVPLEVLIDLRCESNAFERLVPQTDATFHYDKFNRLRLRNNVTSIVTKTSVHSQHNHLQDQTDLVRVHIPRFTVAANSEHFQAISNIVTKLVLFSDPAHKTRLDKLETLVFAYDFTDLASAAPVVSSLQSRLRDALETEKLTLRNLRRVEDEEKWIALLQLKAHIFLLSEELNLLFDAIKMAQDRFDDQADQKSALLLHASSSEISWRMLDSRKNLLSKLVVSKINFHWLSRQDSSTVNHLTIGNLTAFDGSRYAIWSEILSKHDEPSNHTLLKRGLFLLANWTILAPVGGITIYESFELTLHPLRLQVDAKVGRRIMEYFWPDRKARRVEDTPSPKTMPKTPLEIHIKSPTSPHGRSSIDSPRALYSPKRADSTGKNLAPPPLRKLGTSRSFTDLRTAKEGQIGGSIGFLSPPAFLKRTQSTDSVNFVSLLDVPPTPGSSSAFETEPLDPQDHIKDSGDAQVMKNRSSQKSFVLVRISSLHLLLSVVKEGSFECHDAKIKTRELEYRNQTWSFEELVNQFIPSNMNWRGWVKMAFHQPLIPVLPVARELLAKTKWTATKGTQPHDSPLKLLHPSMFVADDEHRLALIEKSEGFGKRSQDGPSRSLWKNPRRSKDTQDPPPPLTSLPLTSEPESMDSLDRPVSPHDRPTGRKRVKSLFSKSPRNRSKSKGPPPPKSEELLK</sequence>
<accession>A0A9W8K3Y4</accession>
<dbReference type="Pfam" id="PF04042">
    <property type="entry name" value="DNA_pol_E_B"/>
    <property type="match status" value="1"/>
</dbReference>
<evidence type="ECO:0000313" key="7">
    <source>
        <dbReference type="Proteomes" id="UP001148786"/>
    </source>
</evidence>
<name>A0A9W8K3Y4_9AGAR</name>
<dbReference type="SMART" id="SM01215">
    <property type="entry name" value="Fmp27_SW"/>
    <property type="match status" value="1"/>
</dbReference>
<dbReference type="OrthoDB" id="1562405at2759"/>
<feature type="compositionally biased region" description="Basic and acidic residues" evidence="2">
    <location>
        <begin position="3280"/>
        <end position="3292"/>
    </location>
</feature>
<dbReference type="GO" id="GO:0006260">
    <property type="term" value="P:DNA replication"/>
    <property type="evidence" value="ECO:0007669"/>
    <property type="project" value="UniProtKB-KW"/>
</dbReference>
<dbReference type="Pfam" id="PF10344">
    <property type="entry name" value="Hobbit"/>
    <property type="match status" value="1"/>
</dbReference>
<evidence type="ECO:0000313" key="6">
    <source>
        <dbReference type="EMBL" id="KAJ3512535.1"/>
    </source>
</evidence>
<reference evidence="6" key="1">
    <citation type="submission" date="2022-07" db="EMBL/GenBank/DDBJ databases">
        <title>Genome Sequence of Agrocybe chaxingu.</title>
        <authorList>
            <person name="Buettner E."/>
        </authorList>
    </citation>
    <scope>NUCLEOTIDE SEQUENCE</scope>
    <source>
        <strain evidence="6">MP-N11</strain>
    </source>
</reference>
<dbReference type="InterPro" id="IPR019441">
    <property type="entry name" value="FMP27/BLTP2/Hobbit_GFWDK_RBG"/>
</dbReference>
<feature type="domain" description="FMP27/BLTP2/Hobbit GFWDK motif-containing RBG unit" evidence="3">
    <location>
        <begin position="1867"/>
        <end position="2019"/>
    </location>
</feature>
<keyword evidence="7" id="KW-1185">Reference proteome</keyword>